<gene>
    <name evidence="5" type="ORF">INP51_03030</name>
</gene>
<keyword evidence="3 4" id="KW-0732">Signal</keyword>
<evidence type="ECO:0000256" key="1">
    <source>
        <dbReference type="ARBA" id="ARBA00008520"/>
    </source>
</evidence>
<dbReference type="KEGG" id="bliq:INP51_03030"/>
<dbReference type="EMBL" id="CP063304">
    <property type="protein sequence ID" value="QOV19954.1"/>
    <property type="molecule type" value="Genomic_DNA"/>
</dbReference>
<name>A0A7M2RIX8_9FIRM</name>
<evidence type="ECO:0000313" key="6">
    <source>
        <dbReference type="Proteomes" id="UP000593601"/>
    </source>
</evidence>
<feature type="signal peptide" evidence="4">
    <location>
        <begin position="1"/>
        <end position="22"/>
    </location>
</feature>
<dbReference type="InterPro" id="IPR006059">
    <property type="entry name" value="SBP"/>
</dbReference>
<keyword evidence="2" id="KW-0813">Transport</keyword>
<dbReference type="PANTHER" id="PTHR30061">
    <property type="entry name" value="MALTOSE-BINDING PERIPLASMIC PROTEIN"/>
    <property type="match status" value="1"/>
</dbReference>
<dbReference type="CDD" id="cd14748">
    <property type="entry name" value="PBP2_UgpB"/>
    <property type="match status" value="1"/>
</dbReference>
<evidence type="ECO:0000256" key="2">
    <source>
        <dbReference type="ARBA" id="ARBA00022448"/>
    </source>
</evidence>
<proteinExistence type="inferred from homology"/>
<evidence type="ECO:0000256" key="3">
    <source>
        <dbReference type="ARBA" id="ARBA00022729"/>
    </source>
</evidence>
<sequence length="429" mass="47541">MKRRIFSLMLSVVVLASLTGCGGNSVTSDKSKDKANKETTDNDEVELTLWARQNYYDVCKIASEKYHEKNPHVTIKVAEQTELSDQFAIALSANNEPDIVSMDSVLIPYYSSIGALTDITDKVNEMDFKDTFSEGMIRLSTFEEQQFAVPFGPDVSVLLYNKEHFKEAGLDPDKAPATWDELVEYAEKLTTEDHAGYVYSGGDAGGNMFTFVPYIWSNDGDVLTEDGSKSLLDQPEAIEALQFFCDLTNKYKVTPASVNSYDFGEATDAFTTGKASMVVLGSAAVWNILNGEYGDISIGISLIPAKDGKNFTSFSGGDSLAISRGCKNPEVAWDFIQYCLSEDIQVEELAQYGMIPARSDLFENEYFNERPEFKVTQEALKVGRAPYSLKYNEMYAPFLDGMQAALNEQMTAEEAFTSAAKKINSILEE</sequence>
<accession>A0A7M2RIX8</accession>
<dbReference type="GO" id="GO:0042956">
    <property type="term" value="P:maltodextrin transmembrane transport"/>
    <property type="evidence" value="ECO:0007669"/>
    <property type="project" value="TreeGrafter"/>
</dbReference>
<dbReference type="Pfam" id="PF01547">
    <property type="entry name" value="SBP_bac_1"/>
    <property type="match status" value="1"/>
</dbReference>
<dbReference type="GO" id="GO:1901982">
    <property type="term" value="F:maltose binding"/>
    <property type="evidence" value="ECO:0007669"/>
    <property type="project" value="TreeGrafter"/>
</dbReference>
<organism evidence="5 6">
    <name type="scientific">Blautia liquoris</name>
    <dbReference type="NCBI Taxonomy" id="2779518"/>
    <lineage>
        <taxon>Bacteria</taxon>
        <taxon>Bacillati</taxon>
        <taxon>Bacillota</taxon>
        <taxon>Clostridia</taxon>
        <taxon>Lachnospirales</taxon>
        <taxon>Lachnospiraceae</taxon>
        <taxon>Blautia</taxon>
    </lineage>
</organism>
<comment type="similarity">
    <text evidence="1">Belongs to the bacterial solute-binding protein 1 family.</text>
</comment>
<dbReference type="SUPFAM" id="SSF53850">
    <property type="entry name" value="Periplasmic binding protein-like II"/>
    <property type="match status" value="1"/>
</dbReference>
<protein>
    <submittedName>
        <fullName evidence="5">ABC transporter substrate-binding protein</fullName>
    </submittedName>
</protein>
<dbReference type="AlphaFoldDB" id="A0A7M2RIX8"/>
<dbReference type="Proteomes" id="UP000593601">
    <property type="component" value="Chromosome"/>
</dbReference>
<feature type="chain" id="PRO_5038514094" evidence="4">
    <location>
        <begin position="23"/>
        <end position="429"/>
    </location>
</feature>
<evidence type="ECO:0000256" key="4">
    <source>
        <dbReference type="SAM" id="SignalP"/>
    </source>
</evidence>
<dbReference type="GO" id="GO:0015768">
    <property type="term" value="P:maltose transport"/>
    <property type="evidence" value="ECO:0007669"/>
    <property type="project" value="TreeGrafter"/>
</dbReference>
<reference evidence="5 6" key="1">
    <citation type="submission" date="2020-10" db="EMBL/GenBank/DDBJ databases">
        <title>Blautia liquoris sp.nov., isolated from the mud in a fermentation cellar used for the production of Chinese strong-flavoured liquor.</title>
        <authorList>
            <person name="Lu L."/>
        </authorList>
    </citation>
    <scope>NUCLEOTIDE SEQUENCE [LARGE SCALE GENOMIC DNA]</scope>
    <source>
        <strain evidence="5 6">LZLJ-3</strain>
    </source>
</reference>
<dbReference type="PANTHER" id="PTHR30061:SF50">
    <property type="entry name" value="MALTOSE_MALTODEXTRIN-BINDING PERIPLASMIC PROTEIN"/>
    <property type="match status" value="1"/>
</dbReference>
<dbReference type="PROSITE" id="PS51257">
    <property type="entry name" value="PROKAR_LIPOPROTEIN"/>
    <property type="match status" value="1"/>
</dbReference>
<dbReference type="Gene3D" id="3.40.190.10">
    <property type="entry name" value="Periplasmic binding protein-like II"/>
    <property type="match status" value="2"/>
</dbReference>
<dbReference type="GO" id="GO:0055052">
    <property type="term" value="C:ATP-binding cassette (ABC) transporter complex, substrate-binding subunit-containing"/>
    <property type="evidence" value="ECO:0007669"/>
    <property type="project" value="TreeGrafter"/>
</dbReference>
<evidence type="ECO:0000313" key="5">
    <source>
        <dbReference type="EMBL" id="QOV19954.1"/>
    </source>
</evidence>
<dbReference type="RefSeq" id="WP_193736274.1">
    <property type="nucleotide sequence ID" value="NZ_CP063304.1"/>
</dbReference>
<keyword evidence="6" id="KW-1185">Reference proteome</keyword>